<keyword evidence="4 10" id="KW-0963">Cytoplasm</keyword>
<dbReference type="OMA" id="NYDLISW"/>
<comment type="subcellular location">
    <subcellularLocation>
        <location evidence="1 10">Cytoplasm</location>
    </subcellularLocation>
    <subcellularLocation>
        <location evidence="2">Nucleus</location>
        <location evidence="2">Nucleolus</location>
    </subcellularLocation>
</comment>
<evidence type="ECO:0000256" key="4">
    <source>
        <dbReference type="ARBA" id="ARBA00022490"/>
    </source>
</evidence>
<evidence type="ECO:0000313" key="13">
    <source>
        <dbReference type="Proteomes" id="UP000054350"/>
    </source>
</evidence>
<evidence type="ECO:0000256" key="10">
    <source>
        <dbReference type="PIRNR" id="PIRNR038995"/>
    </source>
</evidence>
<dbReference type="Pfam" id="PF16969">
    <property type="entry name" value="SRP68"/>
    <property type="match status" value="1"/>
</dbReference>
<accession>A0A0L0SP30</accession>
<dbReference type="PANTHER" id="PTHR12860:SF0">
    <property type="entry name" value="SIGNAL RECOGNITION PARTICLE SUBUNIT SRP68"/>
    <property type="match status" value="1"/>
</dbReference>
<keyword evidence="7" id="KW-0539">Nucleus</keyword>
<keyword evidence="8 10" id="KW-0687">Ribonucleoprotein</keyword>
<comment type="function">
    <text evidence="10">Component of the signal recognition particle (SRP) complex, a ribonucleoprotein complex that mediates the cotranslational targeting of secretory and membrane proteins to the endoplasmic reticulum (ER). The SRP complex interacts with the signal sequence in nascent secretory and membrane proteins and directs them to the membrane of the ER.</text>
</comment>
<comment type="similarity">
    <text evidence="3 10">Belongs to the SRP68 family.</text>
</comment>
<dbReference type="EMBL" id="GG745344">
    <property type="protein sequence ID" value="KNE64276.1"/>
    <property type="molecule type" value="Genomic_DNA"/>
</dbReference>
<dbReference type="GO" id="GO:0005730">
    <property type="term" value="C:nucleolus"/>
    <property type="evidence" value="ECO:0007669"/>
    <property type="project" value="UniProtKB-SubCell"/>
</dbReference>
<dbReference type="InterPro" id="IPR038253">
    <property type="entry name" value="SRP68_N_sf"/>
</dbReference>
<evidence type="ECO:0000256" key="2">
    <source>
        <dbReference type="ARBA" id="ARBA00004604"/>
    </source>
</evidence>
<evidence type="ECO:0000256" key="9">
    <source>
        <dbReference type="ARBA" id="ARBA00029498"/>
    </source>
</evidence>
<organism evidence="12 13">
    <name type="scientific">Allomyces macrogynus (strain ATCC 38327)</name>
    <name type="common">Allomyces javanicus var. macrogynus</name>
    <dbReference type="NCBI Taxonomy" id="578462"/>
    <lineage>
        <taxon>Eukaryota</taxon>
        <taxon>Fungi</taxon>
        <taxon>Fungi incertae sedis</taxon>
        <taxon>Blastocladiomycota</taxon>
        <taxon>Blastocladiomycetes</taxon>
        <taxon>Blastocladiales</taxon>
        <taxon>Blastocladiaceae</taxon>
        <taxon>Allomyces</taxon>
    </lineage>
</organism>
<reference evidence="12 13" key="1">
    <citation type="submission" date="2009-11" db="EMBL/GenBank/DDBJ databases">
        <title>Annotation of Allomyces macrogynus ATCC 38327.</title>
        <authorList>
            <consortium name="The Broad Institute Genome Sequencing Platform"/>
            <person name="Russ C."/>
            <person name="Cuomo C."/>
            <person name="Burger G."/>
            <person name="Gray M.W."/>
            <person name="Holland P.W.H."/>
            <person name="King N."/>
            <person name="Lang F.B.F."/>
            <person name="Roger A.J."/>
            <person name="Ruiz-Trillo I."/>
            <person name="Young S.K."/>
            <person name="Zeng Q."/>
            <person name="Gargeya S."/>
            <person name="Fitzgerald M."/>
            <person name="Haas B."/>
            <person name="Abouelleil A."/>
            <person name="Alvarado L."/>
            <person name="Arachchi H.M."/>
            <person name="Berlin A."/>
            <person name="Chapman S.B."/>
            <person name="Gearin G."/>
            <person name="Goldberg J."/>
            <person name="Griggs A."/>
            <person name="Gujja S."/>
            <person name="Hansen M."/>
            <person name="Heiman D."/>
            <person name="Howarth C."/>
            <person name="Larimer J."/>
            <person name="Lui A."/>
            <person name="MacDonald P.J.P."/>
            <person name="McCowen C."/>
            <person name="Montmayeur A."/>
            <person name="Murphy C."/>
            <person name="Neiman D."/>
            <person name="Pearson M."/>
            <person name="Priest M."/>
            <person name="Roberts A."/>
            <person name="Saif S."/>
            <person name="Shea T."/>
            <person name="Sisk P."/>
            <person name="Stolte C."/>
            <person name="Sykes S."/>
            <person name="Wortman J."/>
            <person name="Nusbaum C."/>
            <person name="Birren B."/>
        </authorList>
    </citation>
    <scope>NUCLEOTIDE SEQUENCE [LARGE SCALE GENOMIC DNA]</scope>
    <source>
        <strain evidence="12 13">ATCC 38327</strain>
    </source>
</reference>
<dbReference type="CDD" id="cd15481">
    <property type="entry name" value="SRP68-RBD"/>
    <property type="match status" value="1"/>
</dbReference>
<evidence type="ECO:0000256" key="3">
    <source>
        <dbReference type="ARBA" id="ARBA00009352"/>
    </source>
</evidence>
<feature type="signal peptide" evidence="11">
    <location>
        <begin position="1"/>
        <end position="20"/>
    </location>
</feature>
<evidence type="ECO:0000313" key="12">
    <source>
        <dbReference type="EMBL" id="KNE64276.1"/>
    </source>
</evidence>
<keyword evidence="11" id="KW-0732">Signal</keyword>
<dbReference type="InterPro" id="IPR026258">
    <property type="entry name" value="SRP68"/>
</dbReference>
<dbReference type="Gene3D" id="1.10.3450.40">
    <property type="entry name" value="Signal recognition particle, SRP68 subunit, RNA-binding domain"/>
    <property type="match status" value="1"/>
</dbReference>
<evidence type="ECO:0000256" key="11">
    <source>
        <dbReference type="SAM" id="SignalP"/>
    </source>
</evidence>
<gene>
    <name evidence="12" type="ORF">AMAG_09308</name>
</gene>
<dbReference type="InterPro" id="IPR034652">
    <property type="entry name" value="SRP68-RBD"/>
</dbReference>
<evidence type="ECO:0000256" key="7">
    <source>
        <dbReference type="ARBA" id="ARBA00023242"/>
    </source>
</evidence>
<keyword evidence="13" id="KW-1185">Reference proteome</keyword>
<feature type="chain" id="PRO_5005548150" description="Signal recognition particle subunit SRP68" evidence="11">
    <location>
        <begin position="21"/>
        <end position="639"/>
    </location>
</feature>
<dbReference type="OrthoDB" id="10255118at2759"/>
<evidence type="ECO:0000256" key="1">
    <source>
        <dbReference type="ARBA" id="ARBA00004496"/>
    </source>
</evidence>
<reference evidence="13" key="2">
    <citation type="submission" date="2009-11" db="EMBL/GenBank/DDBJ databases">
        <title>The Genome Sequence of Allomyces macrogynus strain ATCC 38327.</title>
        <authorList>
            <consortium name="The Broad Institute Genome Sequencing Platform"/>
            <person name="Russ C."/>
            <person name="Cuomo C."/>
            <person name="Shea T."/>
            <person name="Young S.K."/>
            <person name="Zeng Q."/>
            <person name="Koehrsen M."/>
            <person name="Haas B."/>
            <person name="Borodovsky M."/>
            <person name="Guigo R."/>
            <person name="Alvarado L."/>
            <person name="Berlin A."/>
            <person name="Borenstein D."/>
            <person name="Chen Z."/>
            <person name="Engels R."/>
            <person name="Freedman E."/>
            <person name="Gellesch M."/>
            <person name="Goldberg J."/>
            <person name="Griggs A."/>
            <person name="Gujja S."/>
            <person name="Heiman D."/>
            <person name="Hepburn T."/>
            <person name="Howarth C."/>
            <person name="Jen D."/>
            <person name="Larson L."/>
            <person name="Lewis B."/>
            <person name="Mehta T."/>
            <person name="Park D."/>
            <person name="Pearson M."/>
            <person name="Roberts A."/>
            <person name="Saif S."/>
            <person name="Shenoy N."/>
            <person name="Sisk P."/>
            <person name="Stolte C."/>
            <person name="Sykes S."/>
            <person name="Walk T."/>
            <person name="White J."/>
            <person name="Yandava C."/>
            <person name="Burger G."/>
            <person name="Gray M.W."/>
            <person name="Holland P.W.H."/>
            <person name="King N."/>
            <person name="Lang F.B.F."/>
            <person name="Roger A.J."/>
            <person name="Ruiz-Trillo I."/>
            <person name="Lander E."/>
            <person name="Nusbaum C."/>
        </authorList>
    </citation>
    <scope>NUCLEOTIDE SEQUENCE [LARGE SCALE GENOMIC DNA]</scope>
    <source>
        <strain evidence="13">ATCC 38327</strain>
    </source>
</reference>
<evidence type="ECO:0000256" key="6">
    <source>
        <dbReference type="ARBA" id="ARBA00023135"/>
    </source>
</evidence>
<dbReference type="GO" id="GO:0005786">
    <property type="term" value="C:signal recognition particle, endoplasmic reticulum targeting"/>
    <property type="evidence" value="ECO:0007669"/>
    <property type="project" value="UniProtKB-KW"/>
</dbReference>
<dbReference type="Proteomes" id="UP000054350">
    <property type="component" value="Unassembled WGS sequence"/>
</dbReference>
<dbReference type="GO" id="GO:0005047">
    <property type="term" value="F:signal recognition particle binding"/>
    <property type="evidence" value="ECO:0007669"/>
    <property type="project" value="InterPro"/>
</dbReference>
<dbReference type="GO" id="GO:0006614">
    <property type="term" value="P:SRP-dependent cotranslational protein targeting to membrane"/>
    <property type="evidence" value="ECO:0007669"/>
    <property type="project" value="InterPro"/>
</dbReference>
<name>A0A0L0SP30_ALLM3</name>
<sequence length="639" mass="69289">MSATAPAALALLATLADARATYGLRHDDYARYRAFCTRRIQRLRAASGMRQAKGRAGKYDPKPITAETANDLKHVLALVFTVDRYWAYAMDLAEQAKLVDEVSANQKRRHMLKKLKLAASSAEHLEQVVVELAKQAKNTDGGEDATLLFNLTDVLEVRAYAHEMHGRYLFEKHLWQEALDHFLGAKSIYENIAKVTPDATHAALCQSAMDVLDPQLRYCTYHLSKRGHDVDALVELIASGRRAAVDADHFQRELDALLATSDNTDSAATTLTFLETTVTVRNAAVARAIAQARDLADSVPLIDANQRVPVLQTLITTLLAAEKLARKDLDADQAAKQKVATSTADSTTRGLQVTHTYLAYARRIFTAHRNLALLADRAAEDADRARAAALPAAALTTAPSAPTTKKRLAENVRLYDNILANLAEARALPHVASDARACAAIDVRTAEFRARRARDLALAYVSAGKYADAKAVSARGIEHLDSVEETEAAEWGDAPALPTADEDVATLRADLEGCGPWTDAMRVLAPVRDAPVPPVSHAPVAARAVLDGASNTMPVVRVHPLPVPAKPVFFDLAFNAIEFPDLGAGQEAEKRVETKRAAKAADAVKVVEEVVVEKEEVVVEKEGAKPLLAGWFGGLWGRK</sequence>
<dbReference type="PANTHER" id="PTHR12860">
    <property type="entry name" value="SIGNAL RECOGNITION PARTICLE 68 KDA PROTEIN"/>
    <property type="match status" value="1"/>
</dbReference>
<keyword evidence="6 10" id="KW-0733">Signal recognition particle</keyword>
<dbReference type="AlphaFoldDB" id="A0A0L0SP30"/>
<dbReference type="GO" id="GO:0030942">
    <property type="term" value="F:endoplasmic reticulum signal peptide binding"/>
    <property type="evidence" value="ECO:0007669"/>
    <property type="project" value="InterPro"/>
</dbReference>
<proteinExistence type="inferred from homology"/>
<dbReference type="STRING" id="578462.A0A0L0SP30"/>
<dbReference type="VEuPathDB" id="FungiDB:AMAG_09308"/>
<evidence type="ECO:0000256" key="5">
    <source>
        <dbReference type="ARBA" id="ARBA00022884"/>
    </source>
</evidence>
<protein>
    <recommendedName>
        <fullName evidence="9 10">Signal recognition particle subunit SRP68</fullName>
        <shortName evidence="10">SRP68</shortName>
    </recommendedName>
</protein>
<dbReference type="PIRSF" id="PIRSF038995">
    <property type="entry name" value="SRP68"/>
    <property type="match status" value="1"/>
</dbReference>
<dbReference type="eggNOG" id="KOG2460">
    <property type="taxonomic scope" value="Eukaryota"/>
</dbReference>
<dbReference type="GO" id="GO:0008312">
    <property type="term" value="F:7S RNA binding"/>
    <property type="evidence" value="ECO:0007669"/>
    <property type="project" value="InterPro"/>
</dbReference>
<evidence type="ECO:0000256" key="8">
    <source>
        <dbReference type="ARBA" id="ARBA00023274"/>
    </source>
</evidence>
<keyword evidence="5 10" id="KW-0694">RNA-binding</keyword>